<evidence type="ECO:0000313" key="2">
    <source>
        <dbReference type="EMBL" id="KAL2871427.1"/>
    </source>
</evidence>
<sequence length="102" mass="11353">MMNGSVMMNSHDLTGGFSINRHWNNNTVVTEGISVILVVAMSGNLVVIDWARLKIRRSDVFCFCQLYSTSIDLRSIVCGVIMTTNSLRAVMPASLIYDRRPA</sequence>
<organism evidence="2 3">
    <name type="scientific">Aspergillus lucknowensis</name>
    <dbReference type="NCBI Taxonomy" id="176173"/>
    <lineage>
        <taxon>Eukaryota</taxon>
        <taxon>Fungi</taxon>
        <taxon>Dikarya</taxon>
        <taxon>Ascomycota</taxon>
        <taxon>Pezizomycotina</taxon>
        <taxon>Eurotiomycetes</taxon>
        <taxon>Eurotiomycetidae</taxon>
        <taxon>Eurotiales</taxon>
        <taxon>Aspergillaceae</taxon>
        <taxon>Aspergillus</taxon>
        <taxon>Aspergillus subgen. Nidulantes</taxon>
    </lineage>
</organism>
<feature type="transmembrane region" description="Helical" evidence="1">
    <location>
        <begin position="32"/>
        <end position="51"/>
    </location>
</feature>
<reference evidence="2 3" key="1">
    <citation type="submission" date="2024-07" db="EMBL/GenBank/DDBJ databases">
        <title>Section-level genome sequencing and comparative genomics of Aspergillus sections Usti and Cavernicolus.</title>
        <authorList>
            <consortium name="Lawrence Berkeley National Laboratory"/>
            <person name="Nybo J.L."/>
            <person name="Vesth T.C."/>
            <person name="Theobald S."/>
            <person name="Frisvad J.C."/>
            <person name="Larsen T.O."/>
            <person name="Kjaerboelling I."/>
            <person name="Rothschild-Mancinelli K."/>
            <person name="Lyhne E.K."/>
            <person name="Kogle M.E."/>
            <person name="Barry K."/>
            <person name="Clum A."/>
            <person name="Na H."/>
            <person name="Ledsgaard L."/>
            <person name="Lin J."/>
            <person name="Lipzen A."/>
            <person name="Kuo A."/>
            <person name="Riley R."/>
            <person name="Mondo S."/>
            <person name="Labutti K."/>
            <person name="Haridas S."/>
            <person name="Pangalinan J."/>
            <person name="Salamov A.A."/>
            <person name="Simmons B.A."/>
            <person name="Magnuson J.K."/>
            <person name="Chen J."/>
            <person name="Drula E."/>
            <person name="Henrissat B."/>
            <person name="Wiebenga A."/>
            <person name="Lubbers R.J."/>
            <person name="Gomes A.C."/>
            <person name="Macurrencykelacurrency M.R."/>
            <person name="Stajich J."/>
            <person name="Grigoriev I.V."/>
            <person name="Mortensen U.H."/>
            <person name="De Vries R.P."/>
            <person name="Baker S.E."/>
            <person name="Andersen M.R."/>
        </authorList>
    </citation>
    <scope>NUCLEOTIDE SEQUENCE [LARGE SCALE GENOMIC DNA]</scope>
    <source>
        <strain evidence="2 3">CBS 449.75</strain>
    </source>
</reference>
<name>A0ABR4M4A3_9EURO</name>
<comment type="caution">
    <text evidence="2">The sequence shown here is derived from an EMBL/GenBank/DDBJ whole genome shotgun (WGS) entry which is preliminary data.</text>
</comment>
<dbReference type="RefSeq" id="XP_070890406.1">
    <property type="nucleotide sequence ID" value="XM_071027997.1"/>
</dbReference>
<keyword evidence="1" id="KW-1133">Transmembrane helix</keyword>
<evidence type="ECO:0000256" key="1">
    <source>
        <dbReference type="SAM" id="Phobius"/>
    </source>
</evidence>
<keyword evidence="1" id="KW-0472">Membrane</keyword>
<keyword evidence="1" id="KW-0812">Transmembrane</keyword>
<protein>
    <submittedName>
        <fullName evidence="2">Uncharacterized protein</fullName>
    </submittedName>
</protein>
<proteinExistence type="predicted"/>
<gene>
    <name evidence="2" type="ORF">BJX67DRAFT_342210</name>
</gene>
<evidence type="ECO:0000313" key="3">
    <source>
        <dbReference type="Proteomes" id="UP001610432"/>
    </source>
</evidence>
<accession>A0ABR4M4A3</accession>
<dbReference type="GeneID" id="98143069"/>
<dbReference type="Proteomes" id="UP001610432">
    <property type="component" value="Unassembled WGS sequence"/>
</dbReference>
<keyword evidence="3" id="KW-1185">Reference proteome</keyword>
<dbReference type="EMBL" id="JBFXLQ010000003">
    <property type="protein sequence ID" value="KAL2871427.1"/>
    <property type="molecule type" value="Genomic_DNA"/>
</dbReference>